<dbReference type="Gene3D" id="3.10.450.50">
    <property type="match status" value="1"/>
</dbReference>
<feature type="compositionally biased region" description="Pro residues" evidence="1">
    <location>
        <begin position="152"/>
        <end position="162"/>
    </location>
</feature>
<protein>
    <submittedName>
        <fullName evidence="3">SgcJ/EcaC family oxidoreductase</fullName>
    </submittedName>
</protein>
<gene>
    <name evidence="3" type="ORF">SYV04_34785</name>
</gene>
<dbReference type="InterPro" id="IPR011944">
    <property type="entry name" value="Steroid_delta5-4_isomerase"/>
</dbReference>
<proteinExistence type="predicted"/>
<evidence type="ECO:0000259" key="2">
    <source>
        <dbReference type="Pfam" id="PF14534"/>
    </source>
</evidence>
<evidence type="ECO:0000313" key="4">
    <source>
        <dbReference type="Proteomes" id="UP001291309"/>
    </source>
</evidence>
<keyword evidence="4" id="KW-1185">Reference proteome</keyword>
<organism evidence="3 4">
    <name type="scientific">Hyalangium rubrum</name>
    <dbReference type="NCBI Taxonomy" id="3103134"/>
    <lineage>
        <taxon>Bacteria</taxon>
        <taxon>Pseudomonadati</taxon>
        <taxon>Myxococcota</taxon>
        <taxon>Myxococcia</taxon>
        <taxon>Myxococcales</taxon>
        <taxon>Cystobacterineae</taxon>
        <taxon>Archangiaceae</taxon>
        <taxon>Hyalangium</taxon>
    </lineage>
</organism>
<name>A0ABU5HEN5_9BACT</name>
<dbReference type="InterPro" id="IPR032710">
    <property type="entry name" value="NTF2-like_dom_sf"/>
</dbReference>
<evidence type="ECO:0000256" key="1">
    <source>
        <dbReference type="SAM" id="MobiDB-lite"/>
    </source>
</evidence>
<dbReference type="NCBIfam" id="TIGR02246">
    <property type="entry name" value="SgcJ/EcaC family oxidoreductase"/>
    <property type="match status" value="1"/>
</dbReference>
<dbReference type="Pfam" id="PF14534">
    <property type="entry name" value="DUF4440"/>
    <property type="match status" value="1"/>
</dbReference>
<reference evidence="3 4" key="1">
    <citation type="submission" date="2023-12" db="EMBL/GenBank/DDBJ databases">
        <title>the genome sequence of Hyalangium sp. s54d21.</title>
        <authorList>
            <person name="Zhang X."/>
        </authorList>
    </citation>
    <scope>NUCLEOTIDE SEQUENCE [LARGE SCALE GENOMIC DNA]</scope>
    <source>
        <strain evidence="4">s54d21</strain>
    </source>
</reference>
<dbReference type="InterPro" id="IPR027843">
    <property type="entry name" value="DUF4440"/>
</dbReference>
<feature type="region of interest" description="Disordered" evidence="1">
    <location>
        <begin position="137"/>
        <end position="162"/>
    </location>
</feature>
<dbReference type="SUPFAM" id="SSF54427">
    <property type="entry name" value="NTF2-like"/>
    <property type="match status" value="1"/>
</dbReference>
<dbReference type="EMBL" id="JAXIVS010000015">
    <property type="protein sequence ID" value="MDY7231607.1"/>
    <property type="molecule type" value="Genomic_DNA"/>
</dbReference>
<accession>A0ABU5HEN5</accession>
<comment type="caution">
    <text evidence="3">The sequence shown here is derived from an EMBL/GenBank/DDBJ whole genome shotgun (WGS) entry which is preliminary data.</text>
</comment>
<dbReference type="Proteomes" id="UP001291309">
    <property type="component" value="Unassembled WGS sequence"/>
</dbReference>
<evidence type="ECO:0000313" key="3">
    <source>
        <dbReference type="EMBL" id="MDY7231607.1"/>
    </source>
</evidence>
<sequence length="162" mass="17769">MGVSLLLTRGAWADAPQSQDEATLRQMVATQTEAWNRQDAAEWSKDFSPDADFVNIVGTVFQGRAEIEKRHAGIFASIFKGSRSKVTVRRLVFLGPDVAVVDTEHEVTGHSGLPPGVQNTEEPGVLRTRMKYVMKKSGGKWQITSGQNTDVKPPPKSPPPKK</sequence>
<feature type="domain" description="DUF4440" evidence="2">
    <location>
        <begin position="24"/>
        <end position="143"/>
    </location>
</feature>